<dbReference type="EMBL" id="CP012117">
    <property type="protein sequence ID" value="ANP27253.1"/>
    <property type="molecule type" value="Genomic_DNA"/>
</dbReference>
<sequence length="51" mass="5320">MLNGHRSLICSGSAESLVRCGGPTLAWPTRARFMVTRPGSQSAACGVSRGE</sequence>
<organism evidence="1 2">
    <name type="scientific">Dermabacter vaginalis</name>
    <dbReference type="NCBI Taxonomy" id="1630135"/>
    <lineage>
        <taxon>Bacteria</taxon>
        <taxon>Bacillati</taxon>
        <taxon>Actinomycetota</taxon>
        <taxon>Actinomycetes</taxon>
        <taxon>Micrococcales</taxon>
        <taxon>Dermabacteraceae</taxon>
        <taxon>Dermabacter</taxon>
    </lineage>
</organism>
<evidence type="ECO:0000313" key="2">
    <source>
        <dbReference type="Proteomes" id="UP000092596"/>
    </source>
</evidence>
<dbReference type="KEGG" id="dva:DAD186_07030"/>
<protein>
    <submittedName>
        <fullName evidence="1">Uncharacterized protein</fullName>
    </submittedName>
</protein>
<dbReference type="STRING" id="1630135.DAD186_07030"/>
<accession>A0A1B0ZH66</accession>
<gene>
    <name evidence="1" type="ORF">DAD186_07030</name>
</gene>
<name>A0A1B0ZH66_9MICO</name>
<evidence type="ECO:0000313" key="1">
    <source>
        <dbReference type="EMBL" id="ANP27253.1"/>
    </source>
</evidence>
<reference evidence="1 2" key="1">
    <citation type="submission" date="2015-06" db="EMBL/GenBank/DDBJ databases">
        <title>Investigation of pathophysiology for high-risk pregnancy and development of treatment modality based on it.</title>
        <authorList>
            <person name="Kim B.-C."/>
            <person name="Lim S."/>
        </authorList>
    </citation>
    <scope>NUCLEOTIDE SEQUENCE [LARGE SCALE GENOMIC DNA]</scope>
    <source>
        <strain evidence="1 2">AD1-86</strain>
    </source>
</reference>
<dbReference type="Proteomes" id="UP000092596">
    <property type="component" value="Chromosome"/>
</dbReference>
<dbReference type="AlphaFoldDB" id="A0A1B0ZH66"/>
<proteinExistence type="predicted"/>